<reference evidence="3 4" key="1">
    <citation type="submission" date="2017-09" db="EMBL/GenBank/DDBJ databases">
        <title>Phase variable restriction modification systems are present in the genome sequences of periodontal pathogens Prevotella intermedia, Tannerella forsythia and Porphyromonas gingivalis.</title>
        <authorList>
            <person name="Haigh R.D."/>
            <person name="Crawford L."/>
            <person name="Ralph J."/>
            <person name="Wanford J."/>
            <person name="Vartoukian S.R."/>
            <person name="Hijazib K."/>
            <person name="Wade W."/>
            <person name="Oggioni M.R."/>
        </authorList>
    </citation>
    <scope>NUCLEOTIDE SEQUENCE [LARGE SCALE GENOMIC DNA]</scope>
    <source>
        <strain evidence="3 4">WW11663</strain>
    </source>
</reference>
<dbReference type="PANTHER" id="PTHR32305:SF17">
    <property type="entry name" value="TRNA NUCLEASE WAPA"/>
    <property type="match status" value="1"/>
</dbReference>
<dbReference type="PANTHER" id="PTHR32305">
    <property type="match status" value="1"/>
</dbReference>
<proteinExistence type="predicted"/>
<protein>
    <submittedName>
        <fullName evidence="3">Type IV secretion protein Rhs</fullName>
    </submittedName>
</protein>
<keyword evidence="1" id="KW-0677">Repeat</keyword>
<organism evidence="3 4">
    <name type="scientific">Tannerella forsythia</name>
    <name type="common">Bacteroides forsythus</name>
    <dbReference type="NCBI Taxonomy" id="28112"/>
    <lineage>
        <taxon>Bacteria</taxon>
        <taxon>Pseudomonadati</taxon>
        <taxon>Bacteroidota</taxon>
        <taxon>Bacteroidia</taxon>
        <taxon>Bacteroidales</taxon>
        <taxon>Tannerellaceae</taxon>
        <taxon>Tannerella</taxon>
    </lineage>
</organism>
<gene>
    <name evidence="3" type="ORF">CLI86_00115</name>
</gene>
<accession>A0A2A6EB54</accession>
<comment type="caution">
    <text evidence="3">The sequence shown here is derived from an EMBL/GenBank/DDBJ whole genome shotgun (WGS) entry which is preliminary data.</text>
</comment>
<dbReference type="AlphaFoldDB" id="A0A2A6EB54"/>
<dbReference type="InterPro" id="IPR056823">
    <property type="entry name" value="TEN-like_YD-shell"/>
</dbReference>
<dbReference type="Pfam" id="PF25023">
    <property type="entry name" value="TEN_YD-shell"/>
    <property type="match status" value="1"/>
</dbReference>
<dbReference type="Gene3D" id="2.180.10.10">
    <property type="entry name" value="RHS repeat-associated core"/>
    <property type="match status" value="1"/>
</dbReference>
<dbReference type="NCBIfam" id="TIGR03696">
    <property type="entry name" value="Rhs_assc_core"/>
    <property type="match status" value="1"/>
</dbReference>
<feature type="domain" description="Teneurin-like YD-shell" evidence="2">
    <location>
        <begin position="215"/>
        <end position="322"/>
    </location>
</feature>
<evidence type="ECO:0000259" key="2">
    <source>
        <dbReference type="Pfam" id="PF25023"/>
    </source>
</evidence>
<evidence type="ECO:0000256" key="1">
    <source>
        <dbReference type="ARBA" id="ARBA00022737"/>
    </source>
</evidence>
<dbReference type="RefSeq" id="WP_097530716.1">
    <property type="nucleotide sequence ID" value="NZ_NSLJ01000001.1"/>
</dbReference>
<sequence length="628" mass="69566">MQLLTESAGIDFSGQRKRKHFSILCSEGIKSQSTAGGTFLNSTYGFDAARGNLTYRKDNRRNKQENFTYDNLNRLKTYGGIVMDYDPKGNITKKGDVGTFRYQTPYKPYALSGADIGTNKAIPPREQSVRYTSFERPAVISENGYEASFIYNASGDRQKMTIKKGGKPFYTRYYLGGRYETDVMGNSQKHRLYIGGDAYTAPAVYMNTGNGWALYYICRDYLGNMTHLVNRNGTVVQELSYDAWGRLRNPETHAVYLPDNETELLLGRGYTGHEHLPMFGLINMNARLYDPVLGRFLSPDPYVQMPDFSQNFNRYSYCLNNPLVYVDEDGEFIHLIIGAVVGGVVNWATHGFQFNAKGLGSFAVGAAVGTLSALGGAWVAATFEAGGVAAGAGIGAVSGGVIGGGSSFLLNGGNNLIAGNNFFDNWKSSLVSGAIGGALSGAVSGGFAGGKEALRQGKNVWWGNDVKYGRNQWSLLNTEKPYQTIDFDISNVGSKNLNDCVPTTFAELNEHFGGNKSYDDYVRISNYIDGKGVKMRLRGYDNLLNNNFESVHFDYFKLQNPEYMLSVKNLGKVISVHMQHGKMYHADNIRFIKFYSNKVVVNLRVGNYRFTNLVNNTKFRAWSISGIK</sequence>
<dbReference type="Proteomes" id="UP000219259">
    <property type="component" value="Unassembled WGS sequence"/>
</dbReference>
<dbReference type="InterPro" id="IPR022385">
    <property type="entry name" value="Rhs_assc_core"/>
</dbReference>
<evidence type="ECO:0000313" key="3">
    <source>
        <dbReference type="EMBL" id="PDP45080.1"/>
    </source>
</evidence>
<dbReference type="EMBL" id="NSLJ01000001">
    <property type="protein sequence ID" value="PDP45080.1"/>
    <property type="molecule type" value="Genomic_DNA"/>
</dbReference>
<dbReference type="InterPro" id="IPR050708">
    <property type="entry name" value="T6SS_VgrG/RHS"/>
</dbReference>
<evidence type="ECO:0000313" key="4">
    <source>
        <dbReference type="Proteomes" id="UP000219259"/>
    </source>
</evidence>
<name>A0A2A6EB54_TANFO</name>